<reference evidence="2 3" key="1">
    <citation type="submission" date="2019-02" db="EMBL/GenBank/DDBJ databases">
        <title>Genomic Encyclopedia of Type Strains, Phase IV (KMG-IV): sequencing the most valuable type-strain genomes for metagenomic binning, comparative biology and taxonomic classification.</title>
        <authorList>
            <person name="Goeker M."/>
        </authorList>
    </citation>
    <scope>NUCLEOTIDE SEQUENCE [LARGE SCALE GENOMIC DNA]</scope>
    <source>
        <strain evidence="2 3">DSM 19570</strain>
    </source>
</reference>
<accession>A0A4Q7VGQ1</accession>
<dbReference type="OrthoDB" id="8588059at2"/>
<dbReference type="AlphaFoldDB" id="A0A4Q7VGQ1"/>
<sequence length="174" mass="18694">MATIYRKTDKGQAEIATRVHHLAPRLRSGLIMVDGKRTDEELRKMILPPADETLQALIKDGFIEAIAVTADRPSPRATPAAGDPQPAAAPAQSAPTAPVLAALTADEVRKRAVRWINDKLGPVGEGLSIRLEKAKSREDLRTALASAENVVRDQLGAGRLAEFQRDVVSLLPPA</sequence>
<evidence type="ECO:0000313" key="2">
    <source>
        <dbReference type="EMBL" id="RZT95222.1"/>
    </source>
</evidence>
<evidence type="ECO:0000313" key="3">
    <source>
        <dbReference type="Proteomes" id="UP000293671"/>
    </source>
</evidence>
<evidence type="ECO:0000256" key="1">
    <source>
        <dbReference type="SAM" id="MobiDB-lite"/>
    </source>
</evidence>
<dbReference type="EMBL" id="SHKP01000007">
    <property type="protein sequence ID" value="RZT95222.1"/>
    <property type="molecule type" value="Genomic_DNA"/>
</dbReference>
<name>A0A4Q7VGQ1_9BURK</name>
<dbReference type="RefSeq" id="WP_130433449.1">
    <property type="nucleotide sequence ID" value="NZ_SHKP01000007.1"/>
</dbReference>
<feature type="region of interest" description="Disordered" evidence="1">
    <location>
        <begin position="73"/>
        <end position="95"/>
    </location>
</feature>
<proteinExistence type="predicted"/>
<feature type="compositionally biased region" description="Low complexity" evidence="1">
    <location>
        <begin position="77"/>
        <end position="95"/>
    </location>
</feature>
<dbReference type="Proteomes" id="UP000293671">
    <property type="component" value="Unassembled WGS sequence"/>
</dbReference>
<organism evidence="2 3">
    <name type="scientific">Rivibacter subsaxonicus</name>
    <dbReference type="NCBI Taxonomy" id="457575"/>
    <lineage>
        <taxon>Bacteria</taxon>
        <taxon>Pseudomonadati</taxon>
        <taxon>Pseudomonadota</taxon>
        <taxon>Betaproteobacteria</taxon>
        <taxon>Burkholderiales</taxon>
        <taxon>Rivibacter</taxon>
    </lineage>
</organism>
<gene>
    <name evidence="2" type="ORF">EV670_2973</name>
</gene>
<protein>
    <submittedName>
        <fullName evidence="2">Uncharacterized protein</fullName>
    </submittedName>
</protein>
<comment type="caution">
    <text evidence="2">The sequence shown here is derived from an EMBL/GenBank/DDBJ whole genome shotgun (WGS) entry which is preliminary data.</text>
</comment>
<keyword evidence="3" id="KW-1185">Reference proteome</keyword>